<dbReference type="Proteomes" id="UP000756346">
    <property type="component" value="Unassembled WGS sequence"/>
</dbReference>
<evidence type="ECO:0000256" key="2">
    <source>
        <dbReference type="ARBA" id="ARBA00023002"/>
    </source>
</evidence>
<dbReference type="OrthoDB" id="2021159at2759"/>
<dbReference type="RefSeq" id="XP_046019621.1">
    <property type="nucleotide sequence ID" value="XM_046160040.1"/>
</dbReference>
<dbReference type="EMBL" id="JAGTJQ010000001">
    <property type="protein sequence ID" value="KAH7041566.1"/>
    <property type="molecule type" value="Genomic_DNA"/>
</dbReference>
<evidence type="ECO:0000256" key="1">
    <source>
        <dbReference type="ARBA" id="ARBA00009463"/>
    </source>
</evidence>
<feature type="domain" description="3-hydroxyacyl-CoA dehydrogenase C-terminal" evidence="3">
    <location>
        <begin position="188"/>
        <end position="233"/>
    </location>
</feature>
<dbReference type="SUPFAM" id="SSF48179">
    <property type="entry name" value="6-phosphogluconate dehydrogenase C-terminal domain-like"/>
    <property type="match status" value="1"/>
</dbReference>
<sequence length="315" mass="33685">MAIKTVGVVGTGLIGASWTGLFLAHGLRVLVADPAPGAAEKLAKYLETIWPTLAQLGPGLASGASLANYEFVGTSLGERFAEVDFVQENAPEKQQLKTTVVGEIDAKTRPDVIIASSSSGIPSSQFVSECRVNPARVLIGHPFNPPHLMPLVEVVPHPGTDTAKTEEAMAFYRSLGKKPVHLRKEVPGFVANRLQAVVCNEAYSLVTRGVLSAEDLDLCMTSSLGPRWAVTGPLVSNAMGGGGGAEGFRHFIEHLGPAFDSWLEDIRANRFQSTKESLDLLMARVDEALSTSDAGALEARRDRLLVQMLRLLSES</sequence>
<keyword evidence="6" id="KW-1185">Reference proteome</keyword>
<dbReference type="InterPro" id="IPR006108">
    <property type="entry name" value="3HC_DH_C"/>
</dbReference>
<dbReference type="GeneID" id="70189586"/>
<dbReference type="GO" id="GO:0070403">
    <property type="term" value="F:NAD+ binding"/>
    <property type="evidence" value="ECO:0007669"/>
    <property type="project" value="InterPro"/>
</dbReference>
<dbReference type="InterPro" id="IPR013328">
    <property type="entry name" value="6PGD_dom2"/>
</dbReference>
<dbReference type="Pfam" id="PF00725">
    <property type="entry name" value="3HCDH"/>
    <property type="match status" value="1"/>
</dbReference>
<reference evidence="5" key="1">
    <citation type="journal article" date="2021" name="Nat. Commun.">
        <title>Genetic determinants of endophytism in the Arabidopsis root mycobiome.</title>
        <authorList>
            <person name="Mesny F."/>
            <person name="Miyauchi S."/>
            <person name="Thiergart T."/>
            <person name="Pickel B."/>
            <person name="Atanasova L."/>
            <person name="Karlsson M."/>
            <person name="Huettel B."/>
            <person name="Barry K.W."/>
            <person name="Haridas S."/>
            <person name="Chen C."/>
            <person name="Bauer D."/>
            <person name="Andreopoulos W."/>
            <person name="Pangilinan J."/>
            <person name="LaButti K."/>
            <person name="Riley R."/>
            <person name="Lipzen A."/>
            <person name="Clum A."/>
            <person name="Drula E."/>
            <person name="Henrissat B."/>
            <person name="Kohler A."/>
            <person name="Grigoriev I.V."/>
            <person name="Martin F.M."/>
            <person name="Hacquard S."/>
        </authorList>
    </citation>
    <scope>NUCLEOTIDE SEQUENCE</scope>
    <source>
        <strain evidence="5">MPI-CAGE-CH-0230</strain>
    </source>
</reference>
<dbReference type="GO" id="GO:0050104">
    <property type="term" value="F:L-gulonate 3-dehydrogenase activity"/>
    <property type="evidence" value="ECO:0007669"/>
    <property type="project" value="TreeGrafter"/>
</dbReference>
<gene>
    <name evidence="5" type="ORF">B0I36DRAFT_371727</name>
</gene>
<organism evidence="5 6">
    <name type="scientific">Microdochium trichocladiopsis</name>
    <dbReference type="NCBI Taxonomy" id="1682393"/>
    <lineage>
        <taxon>Eukaryota</taxon>
        <taxon>Fungi</taxon>
        <taxon>Dikarya</taxon>
        <taxon>Ascomycota</taxon>
        <taxon>Pezizomycotina</taxon>
        <taxon>Sordariomycetes</taxon>
        <taxon>Xylariomycetidae</taxon>
        <taxon>Xylariales</taxon>
        <taxon>Microdochiaceae</taxon>
        <taxon>Microdochium</taxon>
    </lineage>
</organism>
<evidence type="ECO:0000259" key="3">
    <source>
        <dbReference type="Pfam" id="PF00725"/>
    </source>
</evidence>
<dbReference type="InterPro" id="IPR006176">
    <property type="entry name" value="3-OHacyl-CoA_DH_NAD-bd"/>
</dbReference>
<dbReference type="Gene3D" id="3.40.50.720">
    <property type="entry name" value="NAD(P)-binding Rossmann-like Domain"/>
    <property type="match status" value="1"/>
</dbReference>
<evidence type="ECO:0000313" key="5">
    <source>
        <dbReference type="EMBL" id="KAH7041566.1"/>
    </source>
</evidence>
<dbReference type="SUPFAM" id="SSF51735">
    <property type="entry name" value="NAD(P)-binding Rossmann-fold domains"/>
    <property type="match status" value="1"/>
</dbReference>
<dbReference type="Gene3D" id="1.10.1040.10">
    <property type="entry name" value="N-(1-d-carboxylethyl)-l-norvaline Dehydrogenase, domain 2"/>
    <property type="match status" value="1"/>
</dbReference>
<accession>A0A9P8YL67</accession>
<comment type="caution">
    <text evidence="5">The sequence shown here is derived from an EMBL/GenBank/DDBJ whole genome shotgun (WGS) entry which is preliminary data.</text>
</comment>
<dbReference type="InterPro" id="IPR036291">
    <property type="entry name" value="NAD(P)-bd_dom_sf"/>
</dbReference>
<evidence type="ECO:0000313" key="6">
    <source>
        <dbReference type="Proteomes" id="UP000756346"/>
    </source>
</evidence>
<protein>
    <submittedName>
        <fullName evidence="5">3-hydroxyacyl-CoA dehyrogenase</fullName>
    </submittedName>
</protein>
<dbReference type="PANTHER" id="PTHR48075">
    <property type="entry name" value="3-HYDROXYACYL-COA DEHYDROGENASE FAMILY PROTEIN"/>
    <property type="match status" value="1"/>
</dbReference>
<dbReference type="Pfam" id="PF02737">
    <property type="entry name" value="3HCDH_N"/>
    <property type="match status" value="1"/>
</dbReference>
<comment type="similarity">
    <text evidence="1">Belongs to the 3-hydroxyacyl-CoA dehydrogenase family.</text>
</comment>
<proteinExistence type="inferred from homology"/>
<name>A0A9P8YL67_9PEZI</name>
<evidence type="ECO:0000259" key="4">
    <source>
        <dbReference type="Pfam" id="PF02737"/>
    </source>
</evidence>
<dbReference type="PANTHER" id="PTHR48075:SF1">
    <property type="entry name" value="LAMBDA-CRYSTALLIN HOMOLOG"/>
    <property type="match status" value="1"/>
</dbReference>
<dbReference type="AlphaFoldDB" id="A0A9P8YL67"/>
<dbReference type="GO" id="GO:0006631">
    <property type="term" value="P:fatty acid metabolic process"/>
    <property type="evidence" value="ECO:0007669"/>
    <property type="project" value="InterPro"/>
</dbReference>
<keyword evidence="2" id="KW-0560">Oxidoreductase</keyword>
<feature type="domain" description="3-hydroxyacyl-CoA dehydrogenase NAD binding" evidence="4">
    <location>
        <begin position="5"/>
        <end position="184"/>
    </location>
</feature>
<dbReference type="InterPro" id="IPR008927">
    <property type="entry name" value="6-PGluconate_DH-like_C_sf"/>
</dbReference>